<reference evidence="2" key="1">
    <citation type="submission" date="2020-03" db="EMBL/GenBank/DDBJ databases">
        <authorList>
            <person name="Weist P."/>
        </authorList>
    </citation>
    <scope>NUCLEOTIDE SEQUENCE</scope>
</reference>
<dbReference type="Proteomes" id="UP001153269">
    <property type="component" value="Unassembled WGS sequence"/>
</dbReference>
<name>A0A9N7TWL1_PLEPL</name>
<feature type="region of interest" description="Disordered" evidence="1">
    <location>
        <begin position="18"/>
        <end position="75"/>
    </location>
</feature>
<dbReference type="EMBL" id="CADEAL010000445">
    <property type="protein sequence ID" value="CAB1420249.1"/>
    <property type="molecule type" value="Genomic_DNA"/>
</dbReference>
<proteinExistence type="predicted"/>
<dbReference type="AlphaFoldDB" id="A0A9N7TWL1"/>
<evidence type="ECO:0000313" key="2">
    <source>
        <dbReference type="EMBL" id="CAB1420249.1"/>
    </source>
</evidence>
<protein>
    <submittedName>
        <fullName evidence="2">Uncharacterized protein</fullName>
    </submittedName>
</protein>
<keyword evidence="3" id="KW-1185">Reference proteome</keyword>
<organism evidence="2 3">
    <name type="scientific">Pleuronectes platessa</name>
    <name type="common">European plaice</name>
    <dbReference type="NCBI Taxonomy" id="8262"/>
    <lineage>
        <taxon>Eukaryota</taxon>
        <taxon>Metazoa</taxon>
        <taxon>Chordata</taxon>
        <taxon>Craniata</taxon>
        <taxon>Vertebrata</taxon>
        <taxon>Euteleostomi</taxon>
        <taxon>Actinopterygii</taxon>
        <taxon>Neopterygii</taxon>
        <taxon>Teleostei</taxon>
        <taxon>Neoteleostei</taxon>
        <taxon>Acanthomorphata</taxon>
        <taxon>Carangaria</taxon>
        <taxon>Pleuronectiformes</taxon>
        <taxon>Pleuronectoidei</taxon>
        <taxon>Pleuronectidae</taxon>
        <taxon>Pleuronectes</taxon>
    </lineage>
</organism>
<feature type="compositionally biased region" description="Basic residues" evidence="1">
    <location>
        <begin position="18"/>
        <end position="27"/>
    </location>
</feature>
<comment type="caution">
    <text evidence="2">The sequence shown here is derived from an EMBL/GenBank/DDBJ whole genome shotgun (WGS) entry which is preliminary data.</text>
</comment>
<feature type="compositionally biased region" description="Basic and acidic residues" evidence="1">
    <location>
        <begin position="60"/>
        <end position="69"/>
    </location>
</feature>
<evidence type="ECO:0000313" key="3">
    <source>
        <dbReference type="Proteomes" id="UP001153269"/>
    </source>
</evidence>
<evidence type="ECO:0000256" key="1">
    <source>
        <dbReference type="SAM" id="MobiDB-lite"/>
    </source>
</evidence>
<gene>
    <name evidence="2" type="ORF">PLEPLA_LOCUS8124</name>
</gene>
<sequence length="120" mass="13828">MSNDLRRQRPFIRHGRTRTVNARRRSTSLHASSCALKRQCPRERHKSGTRRGDQGLGDQTDIHEKELSHPVKLCRGPSGPNRIVVSLMIEEIAQNKCWGLFGKRAKEMSNLDVNPTWPMW</sequence>
<accession>A0A9N7TWL1</accession>